<gene>
    <name evidence="1" type="ORF">AOPFMNJM_1047</name>
</gene>
<proteinExistence type="predicted"/>
<evidence type="ECO:0000313" key="1">
    <source>
        <dbReference type="EMBL" id="GJE05741.1"/>
    </source>
</evidence>
<organism evidence="1 2">
    <name type="scientific">Methylobacterium jeotgali</name>
    <dbReference type="NCBI Taxonomy" id="381630"/>
    <lineage>
        <taxon>Bacteria</taxon>
        <taxon>Pseudomonadati</taxon>
        <taxon>Pseudomonadota</taxon>
        <taxon>Alphaproteobacteria</taxon>
        <taxon>Hyphomicrobiales</taxon>
        <taxon>Methylobacteriaceae</taxon>
        <taxon>Methylobacterium</taxon>
    </lineage>
</organism>
<dbReference type="Proteomes" id="UP001055102">
    <property type="component" value="Unassembled WGS sequence"/>
</dbReference>
<reference evidence="1" key="2">
    <citation type="submission" date="2021-08" db="EMBL/GenBank/DDBJ databases">
        <authorList>
            <person name="Tani A."/>
            <person name="Ola A."/>
            <person name="Ogura Y."/>
            <person name="Katsura K."/>
            <person name="Hayashi T."/>
        </authorList>
    </citation>
    <scope>NUCLEOTIDE SEQUENCE</scope>
    <source>
        <strain evidence="1">LMG 23639</strain>
    </source>
</reference>
<comment type="caution">
    <text evidence="1">The sequence shown here is derived from an EMBL/GenBank/DDBJ whole genome shotgun (WGS) entry which is preliminary data.</text>
</comment>
<keyword evidence="2" id="KW-1185">Reference proteome</keyword>
<protein>
    <submittedName>
        <fullName evidence="1">Uncharacterized protein</fullName>
    </submittedName>
</protein>
<name>A0ABQ4SRA3_9HYPH</name>
<evidence type="ECO:0000313" key="2">
    <source>
        <dbReference type="Proteomes" id="UP001055102"/>
    </source>
</evidence>
<sequence>MPVRLFATIGAIDIVRDADLLPLMKRAGIRSMLGHIVPTRSGGRICAGASATVSASGGRRRRRS</sequence>
<dbReference type="EMBL" id="BPQR01000016">
    <property type="protein sequence ID" value="GJE05741.1"/>
    <property type="molecule type" value="Genomic_DNA"/>
</dbReference>
<dbReference type="RefSeq" id="WP_238274404.1">
    <property type="nucleotide sequence ID" value="NZ_BPQR01000016.1"/>
</dbReference>
<reference evidence="1" key="1">
    <citation type="journal article" date="2021" name="Front. Microbiol.">
        <title>Comprehensive Comparative Genomics and Phenotyping of Methylobacterium Species.</title>
        <authorList>
            <person name="Alessa O."/>
            <person name="Ogura Y."/>
            <person name="Fujitani Y."/>
            <person name="Takami H."/>
            <person name="Hayashi T."/>
            <person name="Sahin N."/>
            <person name="Tani A."/>
        </authorList>
    </citation>
    <scope>NUCLEOTIDE SEQUENCE</scope>
    <source>
        <strain evidence="1">LMG 23639</strain>
    </source>
</reference>
<accession>A0ABQ4SRA3</accession>